<accession>A0ACB8UYY9</accession>
<organism evidence="1">
    <name type="scientific">Ophidiomyces ophidiicola</name>
    <dbReference type="NCBI Taxonomy" id="1387563"/>
    <lineage>
        <taxon>Eukaryota</taxon>
        <taxon>Fungi</taxon>
        <taxon>Dikarya</taxon>
        <taxon>Ascomycota</taxon>
        <taxon>Pezizomycotina</taxon>
        <taxon>Eurotiomycetes</taxon>
        <taxon>Eurotiomycetidae</taxon>
        <taxon>Onygenales</taxon>
        <taxon>Onygenaceae</taxon>
        <taxon>Ophidiomyces</taxon>
    </lineage>
</organism>
<dbReference type="EMBL" id="JALBCA010000032">
    <property type="protein sequence ID" value="KAI2388293.1"/>
    <property type="molecule type" value="Genomic_DNA"/>
</dbReference>
<evidence type="ECO:0000313" key="1">
    <source>
        <dbReference type="EMBL" id="KAI2388293.1"/>
    </source>
</evidence>
<protein>
    <submittedName>
        <fullName evidence="1">Uncharacterized protein</fullName>
    </submittedName>
</protein>
<reference evidence="1" key="1">
    <citation type="journal article" date="2022" name="bioRxiv">
        <title>Population genetic analysis of Ophidiomyces ophidiicola, the causative agent of snake fungal disease, indicates recent introductions to the USA.</title>
        <authorList>
            <person name="Ladner J.T."/>
            <person name="Palmer J.M."/>
            <person name="Ettinger C.L."/>
            <person name="Stajich J.E."/>
            <person name="Farrell T.M."/>
            <person name="Glorioso B.M."/>
            <person name="Lawson B."/>
            <person name="Price S.J."/>
            <person name="Stengle A.G."/>
            <person name="Grear D.A."/>
            <person name="Lorch J.M."/>
        </authorList>
    </citation>
    <scope>NUCLEOTIDE SEQUENCE</scope>
    <source>
        <strain evidence="1">NWHC 24266-5</strain>
    </source>
</reference>
<comment type="caution">
    <text evidence="1">The sequence shown here is derived from an EMBL/GenBank/DDBJ whole genome shotgun (WGS) entry which is preliminary data.</text>
</comment>
<proteinExistence type="predicted"/>
<name>A0ACB8UYY9_9EURO</name>
<gene>
    <name evidence="1" type="ORF">LOY88_002693</name>
</gene>
<sequence length="770" mass="84256">MWPALFLVDRALSIPSLPFSNSPGGFHYSGSGPGGGSDNGGETPISQWSSTIGIVTAIVGNVLISFALNIQRYAHIRLARDLEKKRMQEGWKQAVSGSRLSHNRTSSIYGTLNCSNEGRVQQRMDEPAQDTANENVRSLVRDSSSDDGNDYLQQSVLSEQTVASLEKNAEYGEPQSYLRSPYWWTGIILMAIGEAGNFLAYGFAPASIVSPLGVVALVSNCLIAPFMLKERFRRRDFFGVLIAIGGAVTVVLSANTSEGKIGPDDILGMVTRWEFELYLGITIGLIIILMCISKRYGRRTILIDLGLVGLFGGYTALSTKGVSSLLSYTLWHVITFPITYALVAVLVVSAMMQIRYINRALQRFDSTQVIPTQFVLFTISVILGSAILYRDFESATMKQAFEFVGGCALTFLAVYLITSGRSSGEDDQDIDHDEEEVIGLLHGTRYHDSFDCQGQGSACIDRRTDGAGTVEVHGGSCRDSLLCDHQVNDEETEELHTPRAPLSSSPMSLPPSMSDASLLEPPPGSSEERFTQPWIQDGECLSRAVSIDRHPSIPHIPSSSITLQFPTAPGVADSPGEAANDRDYVLSRRHTLSRMPRSSSRSRLSLRFSPGPLLTPLSGGLSAVVADSLRRGQVSPKKSKDRRRRRKRMISTTDGIDRDTEYETDSSFVGGQEEHCSEDFLCTSSLGTTLPFRPPSAPHGYTMPRAGGQTTDSTSRSSRGRKGSWTDNLSRFGASLRLSSRRLGRIFIDDENDRLHQPDGTTDRTNVQTS</sequence>